<dbReference type="Gene3D" id="3.40.630.190">
    <property type="entry name" value="LCP protein"/>
    <property type="match status" value="1"/>
</dbReference>
<keyword evidence="8" id="KW-0472">Membrane</keyword>
<evidence type="ECO:0000256" key="2">
    <source>
        <dbReference type="ARBA" id="ARBA00006068"/>
    </source>
</evidence>
<evidence type="ECO:0000256" key="8">
    <source>
        <dbReference type="ARBA" id="ARBA00023136"/>
    </source>
</evidence>
<keyword evidence="9" id="KW-0804">Transcription</keyword>
<dbReference type="AlphaFoldDB" id="A0A4Z0H6A4"/>
<keyword evidence="5" id="KW-0735">Signal-anchor</keyword>
<dbReference type="NCBIfam" id="TIGR00350">
    <property type="entry name" value="lytR_cpsA_psr"/>
    <property type="match status" value="1"/>
</dbReference>
<evidence type="ECO:0000256" key="9">
    <source>
        <dbReference type="ARBA" id="ARBA00023163"/>
    </source>
</evidence>
<evidence type="ECO:0000256" key="3">
    <source>
        <dbReference type="ARBA" id="ARBA00022475"/>
    </source>
</evidence>
<dbReference type="GO" id="GO:0071555">
    <property type="term" value="P:cell wall organization"/>
    <property type="evidence" value="ECO:0007669"/>
    <property type="project" value="UniProtKB-KW"/>
</dbReference>
<evidence type="ECO:0000259" key="12">
    <source>
        <dbReference type="Pfam" id="PF03816"/>
    </source>
</evidence>
<evidence type="ECO:0000313" key="14">
    <source>
        <dbReference type="Proteomes" id="UP000297982"/>
    </source>
</evidence>
<organism evidence="13 14">
    <name type="scientific">Halobacillus salinus</name>
    <dbReference type="NCBI Taxonomy" id="192814"/>
    <lineage>
        <taxon>Bacteria</taxon>
        <taxon>Bacillati</taxon>
        <taxon>Bacillota</taxon>
        <taxon>Bacilli</taxon>
        <taxon>Bacillales</taxon>
        <taxon>Bacillaceae</taxon>
        <taxon>Halobacillus</taxon>
    </lineage>
</organism>
<keyword evidence="4" id="KW-0812">Transmembrane</keyword>
<keyword evidence="7" id="KW-0805">Transcription regulation</keyword>
<reference evidence="13 14" key="1">
    <citation type="journal article" date="2003" name="Int. J. Syst. Evol. Microbiol.">
        <title>Halobacillus salinus sp. nov., isolated from a salt lake on the coast of the East Sea in Korea.</title>
        <authorList>
            <person name="Yoon J.H."/>
            <person name="Kang K.H."/>
            <person name="Park Y.H."/>
        </authorList>
    </citation>
    <scope>NUCLEOTIDE SEQUENCE [LARGE SCALE GENOMIC DNA]</scope>
    <source>
        <strain evidence="13 14">HSL-3</strain>
    </source>
</reference>
<dbReference type="PANTHER" id="PTHR33392">
    <property type="entry name" value="POLYISOPRENYL-TEICHOIC ACID--PEPTIDOGLYCAN TEICHOIC ACID TRANSFERASE TAGU"/>
    <property type="match status" value="1"/>
</dbReference>
<gene>
    <name evidence="13" type="ORF">E4663_09635</name>
</gene>
<dbReference type="Pfam" id="PF03816">
    <property type="entry name" value="LytR_cpsA_psr"/>
    <property type="match status" value="1"/>
</dbReference>
<keyword evidence="6" id="KW-1133">Transmembrane helix</keyword>
<sequence length="345" mass="39539">MKGWISLSKPRSMRIRRRRKRKRKLRLALLTLFFVVASAYGSYEYLAGKNQANKNSSSVAQGEEASSAEESKYKEEFKGVDNKDDKINILLLGSDQREDEQARTDTIMIAQYDTKEQTAKLASIMRDTYINIPGYGYNKINAAFSFGGPELLRQTISENFGIEPEYYSIVDFEGFTQIVDTISPDGIEVDVEKDMKYKDGAGTIDLDLQEGKQKLDGEELLGYARFRNDEEGDFGRVERQQKVIRLMKEELISFKGVLKAPRLIGTIQPYIDTNIDNGKILQLGKDFLFNPVKDIETLRIPTNDNYWNERKDYPIGLVLNHDESQTREDLQAFFEKGKQEESPSE</sequence>
<comment type="function">
    <text evidence="10">Involved in SarA attenuation. Affects resistance to oxacillin and teicoplanin, as well as the synthesis of virulence factors.</text>
</comment>
<dbReference type="STRING" id="192814.GCA_900166575_02310"/>
<accession>A0A4Z0H6A4</accession>
<evidence type="ECO:0000313" key="13">
    <source>
        <dbReference type="EMBL" id="TGB05229.1"/>
    </source>
</evidence>
<proteinExistence type="inferred from homology"/>
<dbReference type="RefSeq" id="WP_135327409.1">
    <property type="nucleotide sequence ID" value="NZ_SRJC01000001.1"/>
</dbReference>
<dbReference type="EMBL" id="SRJC01000001">
    <property type="protein sequence ID" value="TGB05229.1"/>
    <property type="molecule type" value="Genomic_DNA"/>
</dbReference>
<evidence type="ECO:0000256" key="10">
    <source>
        <dbReference type="ARBA" id="ARBA00037178"/>
    </source>
</evidence>
<feature type="domain" description="Cell envelope-related transcriptional attenuator" evidence="12">
    <location>
        <begin position="103"/>
        <end position="251"/>
    </location>
</feature>
<dbReference type="PANTHER" id="PTHR33392:SF8">
    <property type="entry name" value="REGULATORY PROTEIN MSRR"/>
    <property type="match status" value="1"/>
</dbReference>
<evidence type="ECO:0000256" key="4">
    <source>
        <dbReference type="ARBA" id="ARBA00022692"/>
    </source>
</evidence>
<comment type="caution">
    <text evidence="13">The sequence shown here is derived from an EMBL/GenBank/DDBJ whole genome shotgun (WGS) entry which is preliminary data.</text>
</comment>
<dbReference type="InterPro" id="IPR004474">
    <property type="entry name" value="LytR_CpsA_psr"/>
</dbReference>
<protein>
    <recommendedName>
        <fullName evidence="11">Regulatory protein MsrR</fullName>
    </recommendedName>
</protein>
<comment type="similarity">
    <text evidence="2">Belongs to the LytR/CpsA/Psr (LCP) family.</text>
</comment>
<evidence type="ECO:0000256" key="6">
    <source>
        <dbReference type="ARBA" id="ARBA00022989"/>
    </source>
</evidence>
<dbReference type="Proteomes" id="UP000297982">
    <property type="component" value="Unassembled WGS sequence"/>
</dbReference>
<dbReference type="InterPro" id="IPR050922">
    <property type="entry name" value="LytR/CpsA/Psr_CW_biosynth"/>
</dbReference>
<comment type="subcellular location">
    <subcellularLocation>
        <location evidence="1">Cell membrane</location>
        <topology evidence="1">Single-pass type II membrane protein</topology>
    </subcellularLocation>
</comment>
<evidence type="ECO:0000256" key="5">
    <source>
        <dbReference type="ARBA" id="ARBA00022968"/>
    </source>
</evidence>
<keyword evidence="14" id="KW-1185">Reference proteome</keyword>
<evidence type="ECO:0000256" key="1">
    <source>
        <dbReference type="ARBA" id="ARBA00004401"/>
    </source>
</evidence>
<keyword evidence="3" id="KW-1003">Cell membrane</keyword>
<dbReference type="GO" id="GO:0005886">
    <property type="term" value="C:plasma membrane"/>
    <property type="evidence" value="ECO:0007669"/>
    <property type="project" value="UniProtKB-SubCell"/>
</dbReference>
<evidence type="ECO:0000256" key="11">
    <source>
        <dbReference type="ARBA" id="ARBA00040752"/>
    </source>
</evidence>
<evidence type="ECO:0000256" key="7">
    <source>
        <dbReference type="ARBA" id="ARBA00023015"/>
    </source>
</evidence>
<name>A0A4Z0H6A4_9BACI</name>